<proteinExistence type="evidence at transcript level"/>
<feature type="compositionally biased region" description="Low complexity" evidence="1">
    <location>
        <begin position="43"/>
        <end position="58"/>
    </location>
</feature>
<protein>
    <submittedName>
        <fullName evidence="2">Putative cytochrome</fullName>
    </submittedName>
</protein>
<feature type="compositionally biased region" description="Basic and acidic residues" evidence="1">
    <location>
        <begin position="23"/>
        <end position="35"/>
    </location>
</feature>
<name>A0A0K8RPE1_IXORI</name>
<organism evidence="2">
    <name type="scientific">Ixodes ricinus</name>
    <name type="common">Common tick</name>
    <name type="synonym">Acarus ricinus</name>
    <dbReference type="NCBI Taxonomy" id="34613"/>
    <lineage>
        <taxon>Eukaryota</taxon>
        <taxon>Metazoa</taxon>
        <taxon>Ecdysozoa</taxon>
        <taxon>Arthropoda</taxon>
        <taxon>Chelicerata</taxon>
        <taxon>Arachnida</taxon>
        <taxon>Acari</taxon>
        <taxon>Parasitiformes</taxon>
        <taxon>Ixodida</taxon>
        <taxon>Ixodoidea</taxon>
        <taxon>Ixodidae</taxon>
        <taxon>Ixodinae</taxon>
        <taxon>Ixodes</taxon>
    </lineage>
</organism>
<reference evidence="2" key="1">
    <citation type="submission" date="2012-12" db="EMBL/GenBank/DDBJ databases">
        <title>Identification and characterization of a phenylalanine ammonia-lyase gene family in Isatis indigotica Fort.</title>
        <authorList>
            <person name="Liu Q."/>
            <person name="Chen J."/>
            <person name="Zhou X."/>
            <person name="Di P."/>
            <person name="Xiao Y."/>
            <person name="Xuan H."/>
            <person name="Zhang L."/>
            <person name="Chen W."/>
        </authorList>
    </citation>
    <scope>NUCLEOTIDE SEQUENCE</scope>
    <source>
        <tissue evidence="2">Salivary gland</tissue>
    </source>
</reference>
<dbReference type="EMBL" id="GADI01000846">
    <property type="protein sequence ID" value="JAA72962.1"/>
    <property type="molecule type" value="mRNA"/>
</dbReference>
<feature type="non-terminal residue" evidence="2">
    <location>
        <position position="1"/>
    </location>
</feature>
<dbReference type="AlphaFoldDB" id="A0A0K8RPE1"/>
<feature type="region of interest" description="Disordered" evidence="1">
    <location>
        <begin position="23"/>
        <end position="104"/>
    </location>
</feature>
<evidence type="ECO:0000313" key="2">
    <source>
        <dbReference type="EMBL" id="JAA72962.1"/>
    </source>
</evidence>
<sequence>GHGVFQHSSRSVRHVLGQNFQSLHRDITLRSDPQPRKRQRRCSQAPATTASHSSTASSQRGWAPGTYSRRPETSGVQAKTADADVSFSRAREPHARSSMRTETS</sequence>
<evidence type="ECO:0000256" key="1">
    <source>
        <dbReference type="SAM" id="MobiDB-lite"/>
    </source>
</evidence>
<accession>A0A0K8RPE1</accession>